<organism evidence="1 2">
    <name type="scientific">Marinoscillum luteum</name>
    <dbReference type="NCBI Taxonomy" id="861051"/>
    <lineage>
        <taxon>Bacteria</taxon>
        <taxon>Pseudomonadati</taxon>
        <taxon>Bacteroidota</taxon>
        <taxon>Cytophagia</taxon>
        <taxon>Cytophagales</taxon>
        <taxon>Reichenbachiellaceae</taxon>
        <taxon>Marinoscillum</taxon>
    </lineage>
</organism>
<gene>
    <name evidence="1" type="ORF">ACHKAR_16110</name>
</gene>
<keyword evidence="2" id="KW-1185">Reference proteome</keyword>
<evidence type="ECO:0000313" key="2">
    <source>
        <dbReference type="Proteomes" id="UP001610063"/>
    </source>
</evidence>
<sequence length="190" mass="22632">MNVFKIGNKVLHIEPSKIYWENQLFDNLIDQPTEIRYGIAPIQLDMFTIGTNFKIQLRNEKNDRFNISLKSYFGIGRAKKYQLYEQIADSIWDNFFATQFAELVEKWENGETIEVAKFLIDSKGITKKLGPHKITMNFDEMKLFPRFDHLLINSNLKDDKFMKLHYLDHWNWPLINEIINRAINTDANRR</sequence>
<dbReference type="EMBL" id="JBIPKE010000019">
    <property type="protein sequence ID" value="MFH6984981.1"/>
    <property type="molecule type" value="Genomic_DNA"/>
</dbReference>
<name>A0ABW7NCI0_9BACT</name>
<dbReference type="Proteomes" id="UP001610063">
    <property type="component" value="Unassembled WGS sequence"/>
</dbReference>
<protein>
    <recommendedName>
        <fullName evidence="3">DUF2442 domain-containing protein</fullName>
    </recommendedName>
</protein>
<accession>A0ABW7NCI0</accession>
<dbReference type="RefSeq" id="WP_395418423.1">
    <property type="nucleotide sequence ID" value="NZ_JBIPKE010000019.1"/>
</dbReference>
<proteinExistence type="predicted"/>
<evidence type="ECO:0000313" key="1">
    <source>
        <dbReference type="EMBL" id="MFH6984981.1"/>
    </source>
</evidence>
<reference evidence="1 2" key="1">
    <citation type="journal article" date="2013" name="Int. J. Syst. Evol. Microbiol.">
        <title>Marinoscillum luteum sp. nov., isolated from marine sediment.</title>
        <authorList>
            <person name="Cha I.T."/>
            <person name="Park S.J."/>
            <person name="Kim S.J."/>
            <person name="Kim J.G."/>
            <person name="Jung M.Y."/>
            <person name="Shin K.S."/>
            <person name="Kwon K.K."/>
            <person name="Yang S.H."/>
            <person name="Seo Y.S."/>
            <person name="Rhee S.K."/>
        </authorList>
    </citation>
    <scope>NUCLEOTIDE SEQUENCE [LARGE SCALE GENOMIC DNA]</scope>
    <source>
        <strain evidence="1 2">KCTC 23939</strain>
    </source>
</reference>
<evidence type="ECO:0008006" key="3">
    <source>
        <dbReference type="Google" id="ProtNLM"/>
    </source>
</evidence>
<comment type="caution">
    <text evidence="1">The sequence shown here is derived from an EMBL/GenBank/DDBJ whole genome shotgun (WGS) entry which is preliminary data.</text>
</comment>